<evidence type="ECO:0000313" key="8">
    <source>
        <dbReference type="Proteomes" id="UP000603434"/>
    </source>
</evidence>
<proteinExistence type="predicted"/>
<evidence type="ECO:0000259" key="6">
    <source>
        <dbReference type="Pfam" id="PF10035"/>
    </source>
</evidence>
<dbReference type="InterPro" id="IPR015867">
    <property type="entry name" value="N-reg_PII/ATP_PRibTrfase_C"/>
</dbReference>
<comment type="caution">
    <text evidence="7">The sequence shown here is derived from an EMBL/GenBank/DDBJ whole genome shotgun (WGS) entry which is preliminary data.</text>
</comment>
<evidence type="ECO:0000256" key="4">
    <source>
        <dbReference type="ARBA" id="ARBA00022989"/>
    </source>
</evidence>
<evidence type="ECO:0000256" key="5">
    <source>
        <dbReference type="ARBA" id="ARBA00023136"/>
    </source>
</evidence>
<dbReference type="AlphaFoldDB" id="A0A8J6NR26"/>
<feature type="domain" description="DUF2179" evidence="6">
    <location>
        <begin position="5"/>
        <end position="54"/>
    </location>
</feature>
<organism evidence="7 8">
    <name type="scientific">Candidatus Desulfatibia profunda</name>
    <dbReference type="NCBI Taxonomy" id="2841695"/>
    <lineage>
        <taxon>Bacteria</taxon>
        <taxon>Pseudomonadati</taxon>
        <taxon>Thermodesulfobacteriota</taxon>
        <taxon>Desulfobacteria</taxon>
        <taxon>Desulfobacterales</taxon>
        <taxon>Desulfobacterales incertae sedis</taxon>
        <taxon>Candidatus Desulfatibia</taxon>
    </lineage>
</organism>
<dbReference type="InterPro" id="IPR019264">
    <property type="entry name" value="DUF2179"/>
</dbReference>
<accession>A0A8J6NR26</accession>
<gene>
    <name evidence="7" type="ORF">H8E23_05105</name>
</gene>
<reference evidence="7 8" key="1">
    <citation type="submission" date="2020-08" db="EMBL/GenBank/DDBJ databases">
        <title>Bridging the membrane lipid divide: bacteria of the FCB group superphylum have the potential to synthesize archaeal ether lipids.</title>
        <authorList>
            <person name="Villanueva L."/>
            <person name="Von Meijenfeldt F.A.B."/>
            <person name="Westbye A.B."/>
            <person name="Yadav S."/>
            <person name="Hopmans E.C."/>
            <person name="Dutilh B.E."/>
            <person name="Sinninghe Damste J.S."/>
        </authorList>
    </citation>
    <scope>NUCLEOTIDE SEQUENCE [LARGE SCALE GENOMIC DNA]</scope>
    <source>
        <strain evidence="7">NIOZ-UU30</strain>
    </source>
</reference>
<dbReference type="CDD" id="cd16380">
    <property type="entry name" value="YitT_C"/>
    <property type="match status" value="1"/>
</dbReference>
<keyword evidence="3" id="KW-0812">Transmembrane</keyword>
<dbReference type="EMBL" id="JACNJH010000104">
    <property type="protein sequence ID" value="MBC8360754.1"/>
    <property type="molecule type" value="Genomic_DNA"/>
</dbReference>
<protein>
    <submittedName>
        <fullName evidence="7">YitT family protein</fullName>
    </submittedName>
</protein>
<dbReference type="Gene3D" id="3.30.70.120">
    <property type="match status" value="1"/>
</dbReference>
<keyword evidence="2" id="KW-1003">Cell membrane</keyword>
<evidence type="ECO:0000256" key="2">
    <source>
        <dbReference type="ARBA" id="ARBA00022475"/>
    </source>
</evidence>
<keyword evidence="4" id="KW-1133">Transmembrane helix</keyword>
<sequence>MNSDLKGEGAYSGKLRDVIFTITTLTELPKLKNVIFNIDPEAFVVVNSTLEVLGKRHGTRKLYLRPTLICTCTSGHLLSAGCIS</sequence>
<dbReference type="GO" id="GO:0005886">
    <property type="term" value="C:plasma membrane"/>
    <property type="evidence" value="ECO:0007669"/>
    <property type="project" value="UniProtKB-SubCell"/>
</dbReference>
<dbReference type="Proteomes" id="UP000603434">
    <property type="component" value="Unassembled WGS sequence"/>
</dbReference>
<dbReference type="Pfam" id="PF10035">
    <property type="entry name" value="DUF2179"/>
    <property type="match status" value="1"/>
</dbReference>
<keyword evidence="5" id="KW-0472">Membrane</keyword>
<comment type="subcellular location">
    <subcellularLocation>
        <location evidence="1">Cell membrane</location>
        <topology evidence="1">Multi-pass membrane protein</topology>
    </subcellularLocation>
</comment>
<evidence type="ECO:0000256" key="3">
    <source>
        <dbReference type="ARBA" id="ARBA00022692"/>
    </source>
</evidence>
<evidence type="ECO:0000256" key="1">
    <source>
        <dbReference type="ARBA" id="ARBA00004651"/>
    </source>
</evidence>
<evidence type="ECO:0000313" key="7">
    <source>
        <dbReference type="EMBL" id="MBC8360754.1"/>
    </source>
</evidence>
<name>A0A8J6NR26_9BACT</name>